<dbReference type="eggNOG" id="COG0681">
    <property type="taxonomic scope" value="Bacteria"/>
</dbReference>
<accession>B3EF79</accession>
<dbReference type="InterPro" id="IPR036286">
    <property type="entry name" value="LexA/Signal_pep-like_sf"/>
</dbReference>
<organism evidence="1 2">
    <name type="scientific">Chlorobium limicola (strain DSM 245 / NBRC 103803 / 6330)</name>
    <dbReference type="NCBI Taxonomy" id="290315"/>
    <lineage>
        <taxon>Bacteria</taxon>
        <taxon>Pseudomonadati</taxon>
        <taxon>Chlorobiota</taxon>
        <taxon>Chlorobiia</taxon>
        <taxon>Chlorobiales</taxon>
        <taxon>Chlorobiaceae</taxon>
        <taxon>Chlorobium/Pelodictyon group</taxon>
        <taxon>Chlorobium</taxon>
    </lineage>
</organism>
<dbReference type="RefSeq" id="WP_012466810.1">
    <property type="nucleotide sequence ID" value="NC_010803.1"/>
</dbReference>
<dbReference type="STRING" id="290315.Clim_1909"/>
<dbReference type="Proteomes" id="UP000008841">
    <property type="component" value="Chromosome"/>
</dbReference>
<evidence type="ECO:0000313" key="2">
    <source>
        <dbReference type="Proteomes" id="UP000008841"/>
    </source>
</evidence>
<dbReference type="EMBL" id="CP001097">
    <property type="protein sequence ID" value="ACD90941.1"/>
    <property type="molecule type" value="Genomic_DNA"/>
</dbReference>
<name>B3EF79_CHLL2</name>
<gene>
    <name evidence="1" type="ordered locus">Clim_1909</name>
</gene>
<sequence length="202" mass="22847">MSPTLKVPDVLHVEPVGASALRAGDIVVFHGMEGRHTVHRVIAAMPEGCITRGDSNRYSDPDMLEPPAIIGKVVRVSRRNRTRTVRGGTPGMVEHYAVRWGRLLVTGAVAFPLFAPFRAVYRTLSEEGTLRKMLPVRWHPKIYRFRKPWGEELHLMLGNKRIGTCMSGSTRWQIRVPFRLFVDERSLPKPEAPPCSERGHVH</sequence>
<dbReference type="CDD" id="cd06462">
    <property type="entry name" value="Peptidase_S24_S26"/>
    <property type="match status" value="1"/>
</dbReference>
<dbReference type="SUPFAM" id="SSF51306">
    <property type="entry name" value="LexA/Signal peptidase"/>
    <property type="match status" value="1"/>
</dbReference>
<dbReference type="HOGENOM" id="CLU_1254288_0_0_10"/>
<proteinExistence type="predicted"/>
<evidence type="ECO:0000313" key="1">
    <source>
        <dbReference type="EMBL" id="ACD90941.1"/>
    </source>
</evidence>
<dbReference type="KEGG" id="cli:Clim_1909"/>
<reference evidence="1 2" key="1">
    <citation type="submission" date="2008-05" db="EMBL/GenBank/DDBJ databases">
        <title>Complete sequence of Chlorobium limicola DSM 245.</title>
        <authorList>
            <consortium name="US DOE Joint Genome Institute"/>
            <person name="Lucas S."/>
            <person name="Copeland A."/>
            <person name="Lapidus A."/>
            <person name="Glavina del Rio T."/>
            <person name="Dalin E."/>
            <person name="Tice H."/>
            <person name="Bruce D."/>
            <person name="Goodwin L."/>
            <person name="Pitluck S."/>
            <person name="Schmutz J."/>
            <person name="Larimer F."/>
            <person name="Land M."/>
            <person name="Hauser L."/>
            <person name="Kyrpides N."/>
            <person name="Ovchinnikova G."/>
            <person name="Zhao F."/>
            <person name="Li T."/>
            <person name="Liu Z."/>
            <person name="Overmann J."/>
            <person name="Bryant D.A."/>
            <person name="Richardson P."/>
        </authorList>
    </citation>
    <scope>NUCLEOTIDE SEQUENCE [LARGE SCALE GENOMIC DNA]</scope>
    <source>
        <strain evidence="2">DSM 245 / NBRC 103803 / 6330</strain>
    </source>
</reference>
<dbReference type="AlphaFoldDB" id="B3EF79"/>
<protein>
    <submittedName>
        <fullName evidence="1">Uncharacterized protein</fullName>
    </submittedName>
</protein>